<dbReference type="PANTHER" id="PTHR14728:SF2">
    <property type="entry name" value="PROTEIN AURORA BOREALIS"/>
    <property type="match status" value="1"/>
</dbReference>
<keyword evidence="3" id="KW-0132">Cell division</keyword>
<dbReference type="PRINTS" id="PR02038">
    <property type="entry name" value="AURORABORA"/>
</dbReference>
<name>A0A8J2W1U7_9CRUS</name>
<dbReference type="GO" id="GO:0060236">
    <property type="term" value="P:regulation of mitotic spindle organization"/>
    <property type="evidence" value="ECO:0007669"/>
    <property type="project" value="TreeGrafter"/>
</dbReference>
<dbReference type="PANTHER" id="PTHR14728">
    <property type="entry name" value="PROTEIN AURORA BOREALIS"/>
    <property type="match status" value="1"/>
</dbReference>
<feature type="region of interest" description="Disordered" evidence="6">
    <location>
        <begin position="1"/>
        <end position="25"/>
    </location>
</feature>
<proteinExistence type="inferred from homology"/>
<keyword evidence="4" id="KW-0498">Mitosis</keyword>
<evidence type="ECO:0000256" key="4">
    <source>
        <dbReference type="ARBA" id="ARBA00022776"/>
    </source>
</evidence>
<feature type="compositionally biased region" description="Basic and acidic residues" evidence="6">
    <location>
        <begin position="1"/>
        <end position="19"/>
    </location>
</feature>
<dbReference type="InterPro" id="IPR023252">
    <property type="entry name" value="Aurora_borealis_protein"/>
</dbReference>
<comment type="caution">
    <text evidence="7">The sequence shown here is derived from an EMBL/GenBank/DDBJ whole genome shotgun (WGS) entry which is preliminary data.</text>
</comment>
<feature type="compositionally biased region" description="Polar residues" evidence="6">
    <location>
        <begin position="233"/>
        <end position="244"/>
    </location>
</feature>
<accession>A0A8J2W1U7</accession>
<keyword evidence="5" id="KW-0131">Cell cycle</keyword>
<evidence type="ECO:0000256" key="5">
    <source>
        <dbReference type="ARBA" id="ARBA00023306"/>
    </source>
</evidence>
<dbReference type="OrthoDB" id="10020858at2759"/>
<feature type="region of interest" description="Disordered" evidence="6">
    <location>
        <begin position="224"/>
        <end position="244"/>
    </location>
</feature>
<dbReference type="AlphaFoldDB" id="A0A8J2W1U7"/>
<dbReference type="Pfam" id="PF15280">
    <property type="entry name" value="BORA_N"/>
    <property type="match status" value="1"/>
</dbReference>
<dbReference type="GO" id="GO:0005634">
    <property type="term" value="C:nucleus"/>
    <property type="evidence" value="ECO:0007669"/>
    <property type="project" value="TreeGrafter"/>
</dbReference>
<sequence length="407" mass="45618">MSDNNNRRTLPDHFSKSDAYRSPNRILQTKYAESFSHFMEQVQFRTPLKSEPDKENMGSSPMHWNSPSMTPPPSFTSIKTPIKNNQKNPFDANLTEHLHLETFSPSVFSRVLSPSEDQDSNWQIEHVALLNPTDFSPNFNTHLTDPKTEAEAQEKILQFFSQKQIAPSPWSHPRSRVLARSKNKVSGETSLTQTTCKSAWTQTSLSFPPVLPQEVEEILSQYMNDPQDHTGHSPASSNSECDESSLNASSLRRKLFTQMNTTPQAGDIDTYASRTIFCKMLPTLTNREQSSSPILTTGPHSSRFSFSPCSHPVSPPILSPICSHLEESVAMDEATNQSWVVADSQPPSFPDRTVLMETSEVGYFSSSNVIESRDANFADKIKTETMHFSAGKVGQPKECSTPTKYNF</sequence>
<evidence type="ECO:0000313" key="8">
    <source>
        <dbReference type="Proteomes" id="UP000789390"/>
    </source>
</evidence>
<gene>
    <name evidence="7" type="ORF">DGAL_LOCUS3855</name>
</gene>
<evidence type="ECO:0000313" key="7">
    <source>
        <dbReference type="EMBL" id="CAH0101523.1"/>
    </source>
</evidence>
<evidence type="ECO:0000256" key="3">
    <source>
        <dbReference type="ARBA" id="ARBA00022618"/>
    </source>
</evidence>
<comment type="similarity">
    <text evidence="1">Belongs to the BORA family.</text>
</comment>
<feature type="region of interest" description="Disordered" evidence="6">
    <location>
        <begin position="48"/>
        <end position="73"/>
    </location>
</feature>
<dbReference type="GO" id="GO:0051301">
    <property type="term" value="P:cell division"/>
    <property type="evidence" value="ECO:0007669"/>
    <property type="project" value="UniProtKB-KW"/>
</dbReference>
<dbReference type="GO" id="GO:0019901">
    <property type="term" value="F:protein kinase binding"/>
    <property type="evidence" value="ECO:0007669"/>
    <property type="project" value="TreeGrafter"/>
</dbReference>
<keyword evidence="8" id="KW-1185">Reference proteome</keyword>
<dbReference type="GO" id="GO:0005737">
    <property type="term" value="C:cytoplasm"/>
    <property type="evidence" value="ECO:0007669"/>
    <property type="project" value="TreeGrafter"/>
</dbReference>
<evidence type="ECO:0000256" key="6">
    <source>
        <dbReference type="SAM" id="MobiDB-lite"/>
    </source>
</evidence>
<reference evidence="7" key="1">
    <citation type="submission" date="2021-11" db="EMBL/GenBank/DDBJ databases">
        <authorList>
            <person name="Schell T."/>
        </authorList>
    </citation>
    <scope>NUCLEOTIDE SEQUENCE</scope>
    <source>
        <strain evidence="7">M5</strain>
    </source>
</reference>
<evidence type="ECO:0000256" key="2">
    <source>
        <dbReference type="ARBA" id="ARBA00020055"/>
    </source>
</evidence>
<dbReference type="Proteomes" id="UP000789390">
    <property type="component" value="Unassembled WGS sequence"/>
</dbReference>
<dbReference type="GO" id="GO:0007088">
    <property type="term" value="P:regulation of mitotic nuclear division"/>
    <property type="evidence" value="ECO:0007669"/>
    <property type="project" value="TreeGrafter"/>
</dbReference>
<evidence type="ECO:0000256" key="1">
    <source>
        <dbReference type="ARBA" id="ARBA00010963"/>
    </source>
</evidence>
<dbReference type="EMBL" id="CAKKLH010000058">
    <property type="protein sequence ID" value="CAH0101523.1"/>
    <property type="molecule type" value="Genomic_DNA"/>
</dbReference>
<protein>
    <recommendedName>
        <fullName evidence="2">Protein aurora borealis</fullName>
    </recommendedName>
</protein>
<organism evidence="7 8">
    <name type="scientific">Daphnia galeata</name>
    <dbReference type="NCBI Taxonomy" id="27404"/>
    <lineage>
        <taxon>Eukaryota</taxon>
        <taxon>Metazoa</taxon>
        <taxon>Ecdysozoa</taxon>
        <taxon>Arthropoda</taxon>
        <taxon>Crustacea</taxon>
        <taxon>Branchiopoda</taxon>
        <taxon>Diplostraca</taxon>
        <taxon>Cladocera</taxon>
        <taxon>Anomopoda</taxon>
        <taxon>Daphniidae</taxon>
        <taxon>Daphnia</taxon>
    </lineage>
</organism>